<evidence type="ECO:0000313" key="1">
    <source>
        <dbReference type="EMBL" id="VVD27859.1"/>
    </source>
</evidence>
<sequence length="127" mass="14037">MRRVAGWYEYWLADGSGITREQRERQWAASALGAAVAAPCNPVSGSLAFVKRQRYSVLIMLETAPGRAHAALHHDVAHGLRALAAAGRDAELELKLVERIDTVRDRGTDLSVRNRLADTDNHGRRHS</sequence>
<name>A0A5Q4ZAJ1_9BURK</name>
<dbReference type="AlphaFoldDB" id="A0A5Q4ZAJ1"/>
<dbReference type="Proteomes" id="UP000325811">
    <property type="component" value="Chromosome I"/>
</dbReference>
<evidence type="ECO:0000313" key="2">
    <source>
        <dbReference type="Proteomes" id="UP000325811"/>
    </source>
</evidence>
<organism evidence="1 2">
    <name type="scientific">Paraburkholderia dioscoreae</name>
    <dbReference type="NCBI Taxonomy" id="2604047"/>
    <lineage>
        <taxon>Bacteria</taxon>
        <taxon>Pseudomonadati</taxon>
        <taxon>Pseudomonadota</taxon>
        <taxon>Betaproteobacteria</taxon>
        <taxon>Burkholderiales</taxon>
        <taxon>Burkholderiaceae</taxon>
        <taxon>Paraburkholderia</taxon>
    </lineage>
</organism>
<accession>A0A5Q4ZAJ1</accession>
<gene>
    <name evidence="1" type="ORF">PDMSB3_1402</name>
</gene>
<protein>
    <submittedName>
        <fullName evidence="1">Uncharacterized protein</fullName>
    </submittedName>
</protein>
<proteinExistence type="predicted"/>
<dbReference type="EMBL" id="LR699553">
    <property type="protein sequence ID" value="VVD27859.1"/>
    <property type="molecule type" value="Genomic_DNA"/>
</dbReference>
<reference evidence="1 2" key="1">
    <citation type="submission" date="2019-08" db="EMBL/GenBank/DDBJ databases">
        <authorList>
            <person name="Herpell B J."/>
        </authorList>
    </citation>
    <scope>NUCLEOTIDE SEQUENCE [LARGE SCALE GENOMIC DNA]</scope>
    <source>
        <strain evidence="2">Msb3</strain>
    </source>
</reference>
<keyword evidence="2" id="KW-1185">Reference proteome</keyword>
<dbReference type="KEGG" id="pdio:PDMSB3_1402"/>